<feature type="region of interest" description="Disordered" evidence="1">
    <location>
        <begin position="60"/>
        <end position="102"/>
    </location>
</feature>
<accession>A0AAD6AU92</accession>
<gene>
    <name evidence="2" type="ORF">JOQ06_025159</name>
</gene>
<dbReference type="AlphaFoldDB" id="A0AAD6AU92"/>
<protein>
    <submittedName>
        <fullName evidence="2">Uncharacterized protein</fullName>
    </submittedName>
</protein>
<sequence length="141" mass="15616">MLVDLKDLEENGIVTTDGDMVKGALYCIAGDNLGSHGIGGFTENFSRSKYFCRYCEITQSQTPESTSSSVCLSGPGPSASLTSYSPRSSSSTSSNSCKSPDIDWMDSFVIPWDKFPEELMQTLERGKRPSPRMRREMYVEK</sequence>
<proteinExistence type="predicted"/>
<feature type="compositionally biased region" description="Low complexity" evidence="1">
    <location>
        <begin position="60"/>
        <end position="69"/>
    </location>
</feature>
<reference evidence="2" key="1">
    <citation type="submission" date="2022-11" db="EMBL/GenBank/DDBJ databases">
        <title>Chromosome-level genome of Pogonophryne albipinna.</title>
        <authorList>
            <person name="Jo E."/>
        </authorList>
    </citation>
    <scope>NUCLEOTIDE SEQUENCE</scope>
    <source>
        <strain evidence="2">SGF0006</strain>
        <tissue evidence="2">Muscle</tissue>
    </source>
</reference>
<dbReference type="EMBL" id="JAPTMU010000015">
    <property type="protein sequence ID" value="KAJ4930856.1"/>
    <property type="molecule type" value="Genomic_DNA"/>
</dbReference>
<organism evidence="2 3">
    <name type="scientific">Pogonophryne albipinna</name>
    <dbReference type="NCBI Taxonomy" id="1090488"/>
    <lineage>
        <taxon>Eukaryota</taxon>
        <taxon>Metazoa</taxon>
        <taxon>Chordata</taxon>
        <taxon>Craniata</taxon>
        <taxon>Vertebrata</taxon>
        <taxon>Euteleostomi</taxon>
        <taxon>Actinopterygii</taxon>
        <taxon>Neopterygii</taxon>
        <taxon>Teleostei</taxon>
        <taxon>Neoteleostei</taxon>
        <taxon>Acanthomorphata</taxon>
        <taxon>Eupercaria</taxon>
        <taxon>Perciformes</taxon>
        <taxon>Notothenioidei</taxon>
        <taxon>Pogonophryne</taxon>
    </lineage>
</organism>
<name>A0AAD6AU92_9TELE</name>
<comment type="caution">
    <text evidence="2">The sequence shown here is derived from an EMBL/GenBank/DDBJ whole genome shotgun (WGS) entry which is preliminary data.</text>
</comment>
<evidence type="ECO:0000313" key="3">
    <source>
        <dbReference type="Proteomes" id="UP001219934"/>
    </source>
</evidence>
<evidence type="ECO:0000256" key="1">
    <source>
        <dbReference type="SAM" id="MobiDB-lite"/>
    </source>
</evidence>
<keyword evidence="3" id="KW-1185">Reference proteome</keyword>
<evidence type="ECO:0000313" key="2">
    <source>
        <dbReference type="EMBL" id="KAJ4930856.1"/>
    </source>
</evidence>
<dbReference type="Proteomes" id="UP001219934">
    <property type="component" value="Unassembled WGS sequence"/>
</dbReference>
<feature type="compositionally biased region" description="Low complexity" evidence="1">
    <location>
        <begin position="78"/>
        <end position="99"/>
    </location>
</feature>